<dbReference type="InterPro" id="IPR013196">
    <property type="entry name" value="HTH_11"/>
</dbReference>
<evidence type="ECO:0000259" key="1">
    <source>
        <dbReference type="Pfam" id="PF08279"/>
    </source>
</evidence>
<dbReference type="PANTHER" id="PTHR34580:SF3">
    <property type="entry name" value="PROTEIN PAFB"/>
    <property type="match status" value="1"/>
</dbReference>
<evidence type="ECO:0000313" key="4">
    <source>
        <dbReference type="Proteomes" id="UP000029868"/>
    </source>
</evidence>
<organism evidence="3 4">
    <name type="scientific">Colwellia psychrerythraea</name>
    <name type="common">Vibrio psychroerythus</name>
    <dbReference type="NCBI Taxonomy" id="28229"/>
    <lineage>
        <taxon>Bacteria</taxon>
        <taxon>Pseudomonadati</taxon>
        <taxon>Pseudomonadota</taxon>
        <taxon>Gammaproteobacteria</taxon>
        <taxon>Alteromonadales</taxon>
        <taxon>Colwelliaceae</taxon>
        <taxon>Colwellia</taxon>
    </lineage>
</organism>
<dbReference type="SUPFAM" id="SSF46785">
    <property type="entry name" value="Winged helix' DNA-binding domain"/>
    <property type="match status" value="1"/>
</dbReference>
<feature type="domain" description="Helix-turn-helix type 11" evidence="1">
    <location>
        <begin position="7"/>
        <end position="61"/>
    </location>
</feature>
<dbReference type="PATRIC" id="fig|28229.3.peg.2106"/>
<dbReference type="AlphaFoldDB" id="A0A099KT29"/>
<dbReference type="InterPro" id="IPR036390">
    <property type="entry name" value="WH_DNA-bd_sf"/>
</dbReference>
<dbReference type="PANTHER" id="PTHR34580">
    <property type="match status" value="1"/>
</dbReference>
<comment type="caution">
    <text evidence="3">The sequence shown here is derived from an EMBL/GenBank/DDBJ whole genome shotgun (WGS) entry which is preliminary data.</text>
</comment>
<evidence type="ECO:0000259" key="2">
    <source>
        <dbReference type="Pfam" id="PF13280"/>
    </source>
</evidence>
<dbReference type="PROSITE" id="PS52050">
    <property type="entry name" value="WYL"/>
    <property type="match status" value="1"/>
</dbReference>
<dbReference type="InterPro" id="IPR051534">
    <property type="entry name" value="CBASS_pafABC_assoc_protein"/>
</dbReference>
<dbReference type="EMBL" id="JQEC01000021">
    <property type="protein sequence ID" value="KGJ93929.1"/>
    <property type="molecule type" value="Genomic_DNA"/>
</dbReference>
<reference evidence="3 4" key="1">
    <citation type="submission" date="2014-08" db="EMBL/GenBank/DDBJ databases">
        <title>Genomic and Phenotypic Diversity of Colwellia psychrerythraea strains from Disparate Marine Basins.</title>
        <authorList>
            <person name="Techtmann S.M."/>
            <person name="Stelling S.C."/>
            <person name="Utturkar S.M."/>
            <person name="Alshibli N."/>
            <person name="Harris A."/>
            <person name="Brown S.D."/>
            <person name="Hazen T.C."/>
        </authorList>
    </citation>
    <scope>NUCLEOTIDE SEQUENCE [LARGE SCALE GENOMIC DNA]</scope>
    <source>
        <strain evidence="3 4">GAB14E</strain>
    </source>
</reference>
<accession>A0A099KT29</accession>
<dbReference type="OrthoDB" id="9807255at2"/>
<dbReference type="InterPro" id="IPR028349">
    <property type="entry name" value="PafC-like"/>
</dbReference>
<evidence type="ECO:0000313" key="3">
    <source>
        <dbReference type="EMBL" id="KGJ93929.1"/>
    </source>
</evidence>
<protein>
    <submittedName>
        <fullName evidence="3">WYL domain containing protein</fullName>
    </submittedName>
</protein>
<dbReference type="InterPro" id="IPR036388">
    <property type="entry name" value="WH-like_DNA-bd_sf"/>
</dbReference>
<dbReference type="InterPro" id="IPR026881">
    <property type="entry name" value="WYL_dom"/>
</dbReference>
<name>A0A099KT29_COLPS</name>
<dbReference type="Proteomes" id="UP000029868">
    <property type="component" value="Unassembled WGS sequence"/>
</dbReference>
<dbReference type="Pfam" id="PF08279">
    <property type="entry name" value="HTH_11"/>
    <property type="match status" value="1"/>
</dbReference>
<dbReference type="PIRSF" id="PIRSF016838">
    <property type="entry name" value="PafC"/>
    <property type="match status" value="1"/>
</dbReference>
<feature type="domain" description="WYL" evidence="2">
    <location>
        <begin position="144"/>
        <end position="210"/>
    </location>
</feature>
<dbReference type="Gene3D" id="1.10.10.10">
    <property type="entry name" value="Winged helix-like DNA-binding domain superfamily/Winged helix DNA-binding domain"/>
    <property type="match status" value="1"/>
</dbReference>
<dbReference type="Pfam" id="PF13280">
    <property type="entry name" value="WYL"/>
    <property type="match status" value="1"/>
</dbReference>
<sequence>MAQPTNRILAVLELLQNYGRLSGAELSTRLDLDRRTLRRYIVALEEIGIPIMSERGRYGGYSLVPGFKLQPMMFDEDEAMALVLGLLAAKHTGLVHIAPAIASAQAKLERIMPAVLKQKVRAITETVSLDLPLSPAKHPENNHYLYTLSAAISQKQQISMHYCAADKHISERVVDPYGVAFYIGNWYLVGFCQLRQSIRTFRLDRISAIDILAITFEQAEKFDVTEHLRKAIAMLPREFSVEVLLHTDIETAYSYIDKSIGLLVAVVDGVILHHQCSDLAWFARQLAFWPFDFEVNRPSQLRLELKCVAERLVKY</sequence>
<gene>
    <name evidence="3" type="ORF">GAB14E_2484</name>
</gene>
<dbReference type="RefSeq" id="WP_033082141.1">
    <property type="nucleotide sequence ID" value="NZ_JQEC01000021.1"/>
</dbReference>
<proteinExistence type="predicted"/>